<organism evidence="2 3">
    <name type="scientific">Lentilactobacillus sunkii DSM 19904</name>
    <dbReference type="NCBI Taxonomy" id="1423808"/>
    <lineage>
        <taxon>Bacteria</taxon>
        <taxon>Bacillati</taxon>
        <taxon>Bacillota</taxon>
        <taxon>Bacilli</taxon>
        <taxon>Lactobacillales</taxon>
        <taxon>Lactobacillaceae</taxon>
        <taxon>Lentilactobacillus</taxon>
    </lineage>
</organism>
<dbReference type="InterPro" id="IPR022742">
    <property type="entry name" value="Hydrolase_4"/>
</dbReference>
<keyword evidence="2" id="KW-0378">Hydrolase</keyword>
<dbReference type="Gene3D" id="3.40.50.1820">
    <property type="entry name" value="alpha/beta hydrolase"/>
    <property type="match status" value="1"/>
</dbReference>
<proteinExistence type="predicted"/>
<dbReference type="OrthoDB" id="9776685at2"/>
<dbReference type="PANTHER" id="PTHR43358:SF4">
    <property type="entry name" value="ALPHA_BETA HYDROLASE FOLD-1 DOMAIN-CONTAINING PROTEIN"/>
    <property type="match status" value="1"/>
</dbReference>
<evidence type="ECO:0000259" key="1">
    <source>
        <dbReference type="Pfam" id="PF12146"/>
    </source>
</evidence>
<reference evidence="2 3" key="1">
    <citation type="journal article" date="2015" name="Genome Announc.">
        <title>Expanding the biotechnology potential of lactobacilli through comparative genomics of 213 strains and associated genera.</title>
        <authorList>
            <person name="Sun Z."/>
            <person name="Harris H.M."/>
            <person name="McCann A."/>
            <person name="Guo C."/>
            <person name="Argimon S."/>
            <person name="Zhang W."/>
            <person name="Yang X."/>
            <person name="Jeffery I.B."/>
            <person name="Cooney J.C."/>
            <person name="Kagawa T.F."/>
            <person name="Liu W."/>
            <person name="Song Y."/>
            <person name="Salvetti E."/>
            <person name="Wrobel A."/>
            <person name="Rasinkangas P."/>
            <person name="Parkhill J."/>
            <person name="Rea M.C."/>
            <person name="O'Sullivan O."/>
            <person name="Ritari J."/>
            <person name="Douillard F.P."/>
            <person name="Paul Ross R."/>
            <person name="Yang R."/>
            <person name="Briner A.E."/>
            <person name="Felis G.E."/>
            <person name="de Vos W.M."/>
            <person name="Barrangou R."/>
            <person name="Klaenhammer T.R."/>
            <person name="Caufield P.W."/>
            <person name="Cui Y."/>
            <person name="Zhang H."/>
            <person name="O'Toole P.W."/>
        </authorList>
    </citation>
    <scope>NUCLEOTIDE SEQUENCE [LARGE SCALE GENOMIC DNA]</scope>
    <source>
        <strain evidence="2 3">DSM 19904</strain>
    </source>
</reference>
<gene>
    <name evidence="2" type="ORF">FD17_GL002397</name>
</gene>
<keyword evidence="3" id="KW-1185">Reference proteome</keyword>
<protein>
    <submittedName>
        <fullName evidence="2">Alpha beta fold family hydrolase</fullName>
    </submittedName>
</protein>
<evidence type="ECO:0000313" key="2">
    <source>
        <dbReference type="EMBL" id="KRK88529.1"/>
    </source>
</evidence>
<sequence>MKMRNIKPSSFKTFILPLTAITAGSFWVSLKLFDIAFKRVDYVPETSKEKQQYADQYYKYVDWFHNMPSEEWYLNRDEPDKKMVATYIPADGISKKTVIIAHGYKGNRETMANYAQMFHDMGFNVLTPDDRGHGDSAGKYISFGWLDRLDYLKWIDQVIDHVGEDSKLLLFGVSMGGATVEMLSGERLPTQVKAIIADCGYSSIKEELTYLLKKQYHLPEYPVEPMVSEINKRAAGFGLDSASSVKQLEKNTRPILFIHGGKDTYVPAYMANENYQATHAPKQLWIVPNATHAESFWYDPVAYKRRVQEFLKTYF</sequence>
<dbReference type="Proteomes" id="UP000051581">
    <property type="component" value="Unassembled WGS sequence"/>
</dbReference>
<dbReference type="RefSeq" id="WP_057824746.1">
    <property type="nucleotide sequence ID" value="NZ_AZEA01000008.1"/>
</dbReference>
<dbReference type="PATRIC" id="fig|1423808.3.peg.2448"/>
<dbReference type="InterPro" id="IPR052920">
    <property type="entry name" value="DNA-binding_regulatory"/>
</dbReference>
<dbReference type="EMBL" id="AZEA01000008">
    <property type="protein sequence ID" value="KRK88529.1"/>
    <property type="molecule type" value="Genomic_DNA"/>
</dbReference>
<dbReference type="PANTHER" id="PTHR43358">
    <property type="entry name" value="ALPHA/BETA-HYDROLASE"/>
    <property type="match status" value="1"/>
</dbReference>
<accession>A0A0R1L6P0</accession>
<name>A0A0R1L6P0_9LACO</name>
<comment type="caution">
    <text evidence="2">The sequence shown here is derived from an EMBL/GenBank/DDBJ whole genome shotgun (WGS) entry which is preliminary data.</text>
</comment>
<dbReference type="AlphaFoldDB" id="A0A0R1L6P0"/>
<dbReference type="GO" id="GO:0016787">
    <property type="term" value="F:hydrolase activity"/>
    <property type="evidence" value="ECO:0007669"/>
    <property type="project" value="UniProtKB-KW"/>
</dbReference>
<dbReference type="InterPro" id="IPR029058">
    <property type="entry name" value="AB_hydrolase_fold"/>
</dbReference>
<dbReference type="SUPFAM" id="SSF53474">
    <property type="entry name" value="alpha/beta-Hydrolases"/>
    <property type="match status" value="1"/>
</dbReference>
<feature type="domain" description="Serine aminopeptidase S33" evidence="1">
    <location>
        <begin position="94"/>
        <end position="206"/>
    </location>
</feature>
<evidence type="ECO:0000313" key="3">
    <source>
        <dbReference type="Proteomes" id="UP000051581"/>
    </source>
</evidence>
<dbReference type="Pfam" id="PF12146">
    <property type="entry name" value="Hydrolase_4"/>
    <property type="match status" value="1"/>
</dbReference>